<dbReference type="Proteomes" id="UP000243459">
    <property type="component" value="Chromosome 5"/>
</dbReference>
<evidence type="ECO:0000256" key="1">
    <source>
        <dbReference type="SAM" id="Phobius"/>
    </source>
</evidence>
<protein>
    <submittedName>
        <fullName evidence="2">Uncharacterized protein</fullName>
    </submittedName>
</protein>
<dbReference type="OrthoDB" id="682251at2759"/>
<dbReference type="AlphaFoldDB" id="A0A5P1ENR9"/>
<proteinExistence type="predicted"/>
<dbReference type="EMBL" id="CM007385">
    <property type="protein sequence ID" value="ONK67658.1"/>
    <property type="molecule type" value="Genomic_DNA"/>
</dbReference>
<keyword evidence="1" id="KW-0472">Membrane</keyword>
<reference evidence="3" key="1">
    <citation type="journal article" date="2017" name="Nat. Commun.">
        <title>The asparagus genome sheds light on the origin and evolution of a young Y chromosome.</title>
        <authorList>
            <person name="Harkess A."/>
            <person name="Zhou J."/>
            <person name="Xu C."/>
            <person name="Bowers J.E."/>
            <person name="Van der Hulst R."/>
            <person name="Ayyampalayam S."/>
            <person name="Mercati F."/>
            <person name="Riccardi P."/>
            <person name="McKain M.R."/>
            <person name="Kakrana A."/>
            <person name="Tang H."/>
            <person name="Ray J."/>
            <person name="Groenendijk J."/>
            <person name="Arikit S."/>
            <person name="Mathioni S.M."/>
            <person name="Nakano M."/>
            <person name="Shan H."/>
            <person name="Telgmann-Rauber A."/>
            <person name="Kanno A."/>
            <person name="Yue Z."/>
            <person name="Chen H."/>
            <person name="Li W."/>
            <person name="Chen Y."/>
            <person name="Xu X."/>
            <person name="Zhang Y."/>
            <person name="Luo S."/>
            <person name="Chen H."/>
            <person name="Gao J."/>
            <person name="Mao Z."/>
            <person name="Pires J.C."/>
            <person name="Luo M."/>
            <person name="Kudrna D."/>
            <person name="Wing R.A."/>
            <person name="Meyers B.C."/>
            <person name="Yi K."/>
            <person name="Kong H."/>
            <person name="Lavrijsen P."/>
            <person name="Sunseri F."/>
            <person name="Falavigna A."/>
            <person name="Ye Y."/>
            <person name="Leebens-Mack J.H."/>
            <person name="Chen G."/>
        </authorList>
    </citation>
    <scope>NUCLEOTIDE SEQUENCE [LARGE SCALE GENOMIC DNA]</scope>
    <source>
        <strain evidence="3">cv. DH0086</strain>
    </source>
</reference>
<keyword evidence="1" id="KW-1133">Transmembrane helix</keyword>
<sequence>MLPSSSLRSLRPTTSSPRRIPTLARRIGSGPIILSLPATHSAPTLKLNPSMENSDAVLHRESQSPSPIQMDRNLGFRRDAELGFLSLLFVVSLAMGSFISVALVSLPALNAFRKLAISMDKLKKVVSEEVPGTLSSLKLSSLEINDLTSQLKYLRQRISGSQSGEKIRASKRRSHGGRI</sequence>
<dbReference type="OMA" id="RRDNPMI"/>
<feature type="transmembrane region" description="Helical" evidence="1">
    <location>
        <begin position="84"/>
        <end position="109"/>
    </location>
</feature>
<keyword evidence="3" id="KW-1185">Reference proteome</keyword>
<keyword evidence="1" id="KW-0812">Transmembrane</keyword>
<name>A0A5P1ENR9_ASPOF</name>
<dbReference type="Gramene" id="ONK67658">
    <property type="protein sequence ID" value="ONK67658"/>
    <property type="gene ID" value="A4U43_C05F2390"/>
</dbReference>
<dbReference type="PANTHER" id="PTHR33825">
    <property type="entry name" value="CHITINASE-LIKE PROTEIN"/>
    <property type="match status" value="1"/>
</dbReference>
<accession>A0A5P1ENR9</accession>
<organism evidence="2 3">
    <name type="scientific">Asparagus officinalis</name>
    <name type="common">Garden asparagus</name>
    <dbReference type="NCBI Taxonomy" id="4686"/>
    <lineage>
        <taxon>Eukaryota</taxon>
        <taxon>Viridiplantae</taxon>
        <taxon>Streptophyta</taxon>
        <taxon>Embryophyta</taxon>
        <taxon>Tracheophyta</taxon>
        <taxon>Spermatophyta</taxon>
        <taxon>Magnoliopsida</taxon>
        <taxon>Liliopsida</taxon>
        <taxon>Asparagales</taxon>
        <taxon>Asparagaceae</taxon>
        <taxon>Asparagoideae</taxon>
        <taxon>Asparagus</taxon>
    </lineage>
</organism>
<dbReference type="PANTHER" id="PTHR33825:SF4">
    <property type="entry name" value="OS05G0137600 PROTEIN"/>
    <property type="match status" value="1"/>
</dbReference>
<gene>
    <name evidence="2" type="ORF">A4U43_C05F2390</name>
</gene>
<evidence type="ECO:0000313" key="3">
    <source>
        <dbReference type="Proteomes" id="UP000243459"/>
    </source>
</evidence>
<evidence type="ECO:0000313" key="2">
    <source>
        <dbReference type="EMBL" id="ONK67658.1"/>
    </source>
</evidence>